<feature type="domain" description="Peptidase M3A/M3B catalytic" evidence="10">
    <location>
        <begin position="258"/>
        <end position="714"/>
    </location>
</feature>
<dbReference type="InterPro" id="IPR024080">
    <property type="entry name" value="Neurolysin/TOP_N"/>
</dbReference>
<dbReference type="Gene3D" id="1.10.1370.10">
    <property type="entry name" value="Neurolysin, domain 3"/>
    <property type="match status" value="1"/>
</dbReference>
<evidence type="ECO:0000256" key="1">
    <source>
        <dbReference type="ARBA" id="ARBA00006040"/>
    </source>
</evidence>
<dbReference type="InterPro" id="IPR001567">
    <property type="entry name" value="Pept_M3A_M3B_dom"/>
</dbReference>
<dbReference type="Gene3D" id="3.40.390.10">
    <property type="entry name" value="Collagenase (Catalytic Domain)"/>
    <property type="match status" value="1"/>
</dbReference>
<comment type="catalytic activity">
    <reaction evidence="7">
        <text>Hydrolysis of oligopeptides, with broad specificity. Gly or Ala commonly occur as P1 or P1' residues, but more distant residues are also important, as is shown by the fact that Z-Gly-Pro-Gly-|-Gly-Pro-Ala is cleaved, but not Z-(Gly)(5).</text>
        <dbReference type="EC" id="3.4.24.70"/>
    </reaction>
</comment>
<dbReference type="CDD" id="cd06456">
    <property type="entry name" value="M3A_DCP"/>
    <property type="match status" value="1"/>
</dbReference>
<accession>A0ABW8U8D7</accession>
<reference evidence="12 13" key="1">
    <citation type="submission" date="2024-11" db="EMBL/GenBank/DDBJ databases">
        <title>First Report of Moraxella oculi in Brazil in an Infectious Bovine Keratoconjunctivitis Outbreak.</title>
        <authorList>
            <person name="Carvalho C.V."/>
            <person name="Domingues R."/>
            <person name="Coutinho C."/>
            <person name="Honorio N.T.B.S."/>
            <person name="Faza D.R.L.R."/>
            <person name="Carvalho W.A."/>
            <person name="Machado A.B.F."/>
            <person name="Martins M.F."/>
            <person name="Gaspar E.B."/>
        </authorList>
    </citation>
    <scope>NUCLEOTIDE SEQUENCE [LARGE SCALE GENOMIC DNA]</scope>
    <source>
        <strain evidence="12 13">2117LE</strain>
    </source>
</reference>
<evidence type="ECO:0000256" key="9">
    <source>
        <dbReference type="RuleBase" id="RU003435"/>
    </source>
</evidence>
<dbReference type="Pfam" id="PF19310">
    <property type="entry name" value="TOP_N"/>
    <property type="match status" value="1"/>
</dbReference>
<comment type="caution">
    <text evidence="12">The sequence shown here is derived from an EMBL/GenBank/DDBJ whole genome shotgun (WGS) entry which is preliminary data.</text>
</comment>
<dbReference type="InterPro" id="IPR045666">
    <property type="entry name" value="OpdA_N"/>
</dbReference>
<comment type="similarity">
    <text evidence="1 9">Belongs to the peptidase M3 family.</text>
</comment>
<evidence type="ECO:0000259" key="11">
    <source>
        <dbReference type="Pfam" id="PF19310"/>
    </source>
</evidence>
<evidence type="ECO:0000256" key="6">
    <source>
        <dbReference type="ARBA" id="ARBA00023049"/>
    </source>
</evidence>
<protein>
    <recommendedName>
        <fullName evidence="8">oligopeptidase A</fullName>
        <ecNumber evidence="8">3.4.24.70</ecNumber>
    </recommendedName>
</protein>
<dbReference type="RefSeq" id="WP_249102060.1">
    <property type="nucleotide sequence ID" value="NZ_JAMBAQ010000025.1"/>
</dbReference>
<keyword evidence="6 9" id="KW-0482">Metalloprotease</keyword>
<keyword evidence="2 9" id="KW-0645">Protease</keyword>
<name>A0ABW8U8D7_9GAMM</name>
<evidence type="ECO:0000256" key="3">
    <source>
        <dbReference type="ARBA" id="ARBA00022723"/>
    </source>
</evidence>
<dbReference type="Pfam" id="PF01432">
    <property type="entry name" value="Peptidase_M3"/>
    <property type="match status" value="1"/>
</dbReference>
<dbReference type="InterPro" id="IPR024077">
    <property type="entry name" value="Neurolysin/TOP_dom2"/>
</dbReference>
<dbReference type="InterPro" id="IPR034005">
    <property type="entry name" value="M3A_DCP"/>
</dbReference>
<feature type="domain" description="Oligopeptidase A N-terminal" evidence="11">
    <location>
        <begin position="65"/>
        <end position="183"/>
    </location>
</feature>
<evidence type="ECO:0000256" key="8">
    <source>
        <dbReference type="ARBA" id="ARBA00026100"/>
    </source>
</evidence>
<evidence type="ECO:0000313" key="12">
    <source>
        <dbReference type="EMBL" id="MFL1732337.1"/>
    </source>
</evidence>
<dbReference type="InterPro" id="IPR045090">
    <property type="entry name" value="Pept_M3A_M3B"/>
</dbReference>
<gene>
    <name evidence="12" type="ORF">ACJHVH_04915</name>
</gene>
<keyword evidence="4 9" id="KW-0378">Hydrolase</keyword>
<dbReference type="Gene3D" id="1.20.1050.40">
    <property type="entry name" value="Endopeptidase. Chain P, domain 1"/>
    <property type="match status" value="1"/>
</dbReference>
<dbReference type="Proteomes" id="UP001624684">
    <property type="component" value="Unassembled WGS sequence"/>
</dbReference>
<evidence type="ECO:0000313" key="13">
    <source>
        <dbReference type="Proteomes" id="UP001624684"/>
    </source>
</evidence>
<evidence type="ECO:0000256" key="5">
    <source>
        <dbReference type="ARBA" id="ARBA00022833"/>
    </source>
</evidence>
<dbReference type="InterPro" id="IPR024079">
    <property type="entry name" value="MetalloPept_cat_dom_sf"/>
</dbReference>
<sequence>MNRRGFLQCGLGGMFIMSLPKFGVANPSIPVLNEALASNPLLNFEGLPDFSLIEPKHIKPAVDYVIEHATNVIEALSGQNHITWQNFYAPLEDAQNKLDRVWSTISQLHSLNNSEDLREVYDDAEESLVEFGTWSGMYRPLYDAFNKLKQGAEYAQYSRAQKKAIDNALRDFRLSGVTLEGEDAKRYAEISAQLSKLSTEFSNNVLDSEMGFEILIDDVHKLSGLSESALSKAKQSAESKGKSGYRFGLDYPSYSAIVTYANDRKLRKQMYQAYRTRASDQGPNAGKWDNTAIMNEMASLRLASAKLLGFNSYAEYSLATKMAQSPAQVLGFLKDLLSKTHDKARQEVKELKGYAVQKGLLKASDELMPWDFAYVSEKLKQERYDVDKEAIREYFPIDQALHGLFETAKRLFGVLVREKAGVSVIHPDVRFFEMFRDGRHIASFYLDLFARENKQSGAWHSSVVSRYKTLTGTVQLPVSMIVCNFSGGSDDKPALLLHDDVETLFHEFGHGLHHMLTTVDVRAVSGINGVAWDAVEFPSQLLENWTWDAKALTLISRHYQTGETLPEKLINKMLESKNYQAATSMVRQLEYALFDFRLHSEYQPNDSNVVAKIREDIRLNVSLMNEPDWVRMANSFSHIFAGGYSAGYYSYLWAEVLSSDAFTRFEREGVFNRKTGQDFVDAFLSQGGSDDAMVLFEKFMGRAPDTDALLKSKGII</sequence>
<keyword evidence="5 9" id="KW-0862">Zinc</keyword>
<dbReference type="EMBL" id="JBJJXE010000006">
    <property type="protein sequence ID" value="MFL1732337.1"/>
    <property type="molecule type" value="Genomic_DNA"/>
</dbReference>
<dbReference type="PANTHER" id="PTHR43660">
    <property type="entry name" value="DIPEPTIDYL CARBOXYPEPTIDASE"/>
    <property type="match status" value="1"/>
</dbReference>
<dbReference type="SUPFAM" id="SSF55486">
    <property type="entry name" value="Metalloproteases ('zincins'), catalytic domain"/>
    <property type="match status" value="1"/>
</dbReference>
<comment type="cofactor">
    <cofactor evidence="9">
        <name>Zn(2+)</name>
        <dbReference type="ChEBI" id="CHEBI:29105"/>
    </cofactor>
    <text evidence="9">Binds 1 zinc ion.</text>
</comment>
<evidence type="ECO:0000256" key="7">
    <source>
        <dbReference type="ARBA" id="ARBA00024603"/>
    </source>
</evidence>
<organism evidence="12 13">
    <name type="scientific">Moraxella oculi</name>
    <dbReference type="NCBI Taxonomy" id="2940516"/>
    <lineage>
        <taxon>Bacteria</taxon>
        <taxon>Pseudomonadati</taxon>
        <taxon>Pseudomonadota</taxon>
        <taxon>Gammaproteobacteria</taxon>
        <taxon>Moraxellales</taxon>
        <taxon>Moraxellaceae</taxon>
        <taxon>Moraxella</taxon>
    </lineage>
</organism>
<evidence type="ECO:0000256" key="4">
    <source>
        <dbReference type="ARBA" id="ARBA00022801"/>
    </source>
</evidence>
<proteinExistence type="inferred from homology"/>
<keyword evidence="3 9" id="KW-0479">Metal-binding</keyword>
<evidence type="ECO:0000256" key="2">
    <source>
        <dbReference type="ARBA" id="ARBA00022670"/>
    </source>
</evidence>
<keyword evidence="13" id="KW-1185">Reference proteome</keyword>
<dbReference type="EC" id="3.4.24.70" evidence="8"/>
<evidence type="ECO:0000259" key="10">
    <source>
        <dbReference type="Pfam" id="PF01432"/>
    </source>
</evidence>
<dbReference type="PANTHER" id="PTHR43660:SF1">
    <property type="entry name" value="DIPEPTIDYL CARBOXYPEPTIDASE"/>
    <property type="match status" value="1"/>
</dbReference>